<reference evidence="9" key="2">
    <citation type="submission" date="2021-03" db="UniProtKB">
        <authorList>
            <consortium name="EnsemblPlants"/>
        </authorList>
    </citation>
    <scope>IDENTIFICATION</scope>
</reference>
<dbReference type="PROSITE" id="PS50066">
    <property type="entry name" value="MADS_BOX_2"/>
    <property type="match status" value="1"/>
</dbReference>
<dbReference type="InterPro" id="IPR036879">
    <property type="entry name" value="TF_MADSbox_sf"/>
</dbReference>
<sequence>MEMNNSNENIVNNDNRNTQSRRINRGRRRVSMTRMTNESNLQVTFSKRRSGLFKKASELCTLCGVQIAIIVFSPGNKVYSFGHSSVNVVIDRYMNPEHYAMLMASQANSGTFQLIEAHRNATLRELNQQLTHITEQMESLKKRAKELKGIPCNFRDALNLLDGPVRNNVHEMSQLGNLKNAMEMLRNVTTEQSAVNTNMNMMNTLSSFYGAGDGEGSAIMNFGVGHDNVNHVNMGHNNMQGMMMTTPGGGSTLPAAMASLPLRSPLELPLQLQQPNPHQQYQGNSSTYGDHLFNNNPNNDDTNAGYDHPFF</sequence>
<feature type="domain" description="MADS-box" evidence="8">
    <location>
        <begin position="25"/>
        <end position="85"/>
    </location>
</feature>
<keyword evidence="5" id="KW-0539">Nucleus</keyword>
<feature type="coiled-coil region" evidence="6">
    <location>
        <begin position="123"/>
        <end position="150"/>
    </location>
</feature>
<organism evidence="9 10">
    <name type="scientific">Cannabis sativa</name>
    <name type="common">Hemp</name>
    <name type="synonym">Marijuana</name>
    <dbReference type="NCBI Taxonomy" id="3483"/>
    <lineage>
        <taxon>Eukaryota</taxon>
        <taxon>Viridiplantae</taxon>
        <taxon>Streptophyta</taxon>
        <taxon>Embryophyta</taxon>
        <taxon>Tracheophyta</taxon>
        <taxon>Spermatophyta</taxon>
        <taxon>Magnoliopsida</taxon>
        <taxon>eudicotyledons</taxon>
        <taxon>Gunneridae</taxon>
        <taxon>Pentapetalae</taxon>
        <taxon>rosids</taxon>
        <taxon>fabids</taxon>
        <taxon>Rosales</taxon>
        <taxon>Cannabaceae</taxon>
        <taxon>Cannabis</taxon>
    </lineage>
</organism>
<accession>A0A803NPI9</accession>
<dbReference type="EMBL" id="UZAU01000018">
    <property type="status" value="NOT_ANNOTATED_CDS"/>
    <property type="molecule type" value="Genomic_DNA"/>
</dbReference>
<dbReference type="GO" id="GO:0045944">
    <property type="term" value="P:positive regulation of transcription by RNA polymerase II"/>
    <property type="evidence" value="ECO:0007669"/>
    <property type="project" value="InterPro"/>
</dbReference>
<keyword evidence="2" id="KW-0805">Transcription regulation</keyword>
<evidence type="ECO:0000256" key="2">
    <source>
        <dbReference type="ARBA" id="ARBA00023015"/>
    </source>
</evidence>
<evidence type="ECO:0000256" key="4">
    <source>
        <dbReference type="ARBA" id="ARBA00023163"/>
    </source>
</evidence>
<evidence type="ECO:0000256" key="1">
    <source>
        <dbReference type="ARBA" id="ARBA00004123"/>
    </source>
</evidence>
<evidence type="ECO:0000313" key="9">
    <source>
        <dbReference type="EnsemblPlants" id="cds.evm.model.01.521"/>
    </source>
</evidence>
<dbReference type="InterPro" id="IPR002100">
    <property type="entry name" value="TF_MADSbox"/>
</dbReference>
<keyword evidence="4" id="KW-0804">Transcription</keyword>
<proteinExistence type="predicted"/>
<keyword evidence="10" id="KW-1185">Reference proteome</keyword>
<dbReference type="EnsemblPlants" id="evm.model.01.521">
    <property type="protein sequence ID" value="cds.evm.model.01.521"/>
    <property type="gene ID" value="evm.TU.01.521"/>
</dbReference>
<dbReference type="Gene3D" id="3.40.1810.10">
    <property type="entry name" value="Transcription factor, MADS-box"/>
    <property type="match status" value="1"/>
</dbReference>
<protein>
    <recommendedName>
        <fullName evidence="8">MADS-box domain-containing protein</fullName>
    </recommendedName>
</protein>
<dbReference type="PRINTS" id="PR00404">
    <property type="entry name" value="MADSDOMAIN"/>
</dbReference>
<dbReference type="AlphaFoldDB" id="A0A803NPI9"/>
<evidence type="ECO:0000256" key="6">
    <source>
        <dbReference type="SAM" id="Coils"/>
    </source>
</evidence>
<dbReference type="Gramene" id="evm.model.01.521">
    <property type="protein sequence ID" value="cds.evm.model.01.521"/>
    <property type="gene ID" value="evm.TU.01.521"/>
</dbReference>
<dbReference type="GO" id="GO:0000981">
    <property type="term" value="F:DNA-binding transcription factor activity, RNA polymerase II-specific"/>
    <property type="evidence" value="ECO:0007669"/>
    <property type="project" value="TreeGrafter"/>
</dbReference>
<dbReference type="InterPro" id="IPR033896">
    <property type="entry name" value="MEF2-like_N"/>
</dbReference>
<dbReference type="Proteomes" id="UP000596661">
    <property type="component" value="Chromosome 1"/>
</dbReference>
<feature type="region of interest" description="Disordered" evidence="7">
    <location>
        <begin position="1"/>
        <end position="30"/>
    </location>
</feature>
<dbReference type="SMART" id="SM00432">
    <property type="entry name" value="MADS"/>
    <property type="match status" value="1"/>
</dbReference>
<comment type="subcellular location">
    <subcellularLocation>
        <location evidence="1">Nucleus</location>
    </subcellularLocation>
</comment>
<evidence type="ECO:0000259" key="8">
    <source>
        <dbReference type="PROSITE" id="PS50066"/>
    </source>
</evidence>
<dbReference type="GO" id="GO:0000978">
    <property type="term" value="F:RNA polymerase II cis-regulatory region sequence-specific DNA binding"/>
    <property type="evidence" value="ECO:0007669"/>
    <property type="project" value="TreeGrafter"/>
</dbReference>
<dbReference type="GO" id="GO:0046983">
    <property type="term" value="F:protein dimerization activity"/>
    <property type="evidence" value="ECO:0007669"/>
    <property type="project" value="InterPro"/>
</dbReference>
<dbReference type="PANTHER" id="PTHR11945:SF776">
    <property type="entry name" value="AGAMOUS-LIKE 50-RELATED"/>
    <property type="match status" value="1"/>
</dbReference>
<reference evidence="9" key="1">
    <citation type="submission" date="2018-11" db="EMBL/GenBank/DDBJ databases">
        <authorList>
            <person name="Grassa J C."/>
        </authorList>
    </citation>
    <scope>NUCLEOTIDE SEQUENCE [LARGE SCALE GENOMIC DNA]</scope>
</reference>
<evidence type="ECO:0000256" key="7">
    <source>
        <dbReference type="SAM" id="MobiDB-lite"/>
    </source>
</evidence>
<evidence type="ECO:0000256" key="5">
    <source>
        <dbReference type="ARBA" id="ARBA00023242"/>
    </source>
</evidence>
<keyword evidence="3" id="KW-0238">DNA-binding</keyword>
<dbReference type="PANTHER" id="PTHR11945">
    <property type="entry name" value="MADS BOX PROTEIN"/>
    <property type="match status" value="1"/>
</dbReference>
<feature type="compositionally biased region" description="Low complexity" evidence="7">
    <location>
        <begin position="1"/>
        <end position="21"/>
    </location>
</feature>
<dbReference type="FunFam" id="3.40.1810.10:FF:000006">
    <property type="entry name" value="Agamous-like MADS-box protein AGL62"/>
    <property type="match status" value="1"/>
</dbReference>
<name>A0A803NPI9_CANSA</name>
<keyword evidence="6" id="KW-0175">Coiled coil</keyword>
<dbReference type="CDD" id="cd00265">
    <property type="entry name" value="MADS_MEF2_like"/>
    <property type="match status" value="1"/>
</dbReference>
<evidence type="ECO:0000313" key="10">
    <source>
        <dbReference type="Proteomes" id="UP000596661"/>
    </source>
</evidence>
<dbReference type="SUPFAM" id="SSF55455">
    <property type="entry name" value="SRF-like"/>
    <property type="match status" value="1"/>
</dbReference>
<dbReference type="Pfam" id="PF00319">
    <property type="entry name" value="SRF-TF"/>
    <property type="match status" value="1"/>
</dbReference>
<evidence type="ECO:0000256" key="3">
    <source>
        <dbReference type="ARBA" id="ARBA00023125"/>
    </source>
</evidence>
<dbReference type="GO" id="GO:0005634">
    <property type="term" value="C:nucleus"/>
    <property type="evidence" value="ECO:0007669"/>
    <property type="project" value="UniProtKB-SubCell"/>
</dbReference>